<feature type="region of interest" description="Disordered" evidence="1">
    <location>
        <begin position="1020"/>
        <end position="1370"/>
    </location>
</feature>
<feature type="region of interest" description="Disordered" evidence="1">
    <location>
        <begin position="1735"/>
        <end position="1758"/>
    </location>
</feature>
<feature type="region of interest" description="Disordered" evidence="1">
    <location>
        <begin position="1"/>
        <end position="28"/>
    </location>
</feature>
<reference evidence="5" key="1">
    <citation type="journal article" date="2012" name="PLoS Genet.">
        <title>Comparative analysis of the genomes of two field isolates of the rice blast fungus Magnaporthe oryzae.</title>
        <authorList>
            <person name="Xue M."/>
            <person name="Yang J."/>
            <person name="Li Z."/>
            <person name="Hu S."/>
            <person name="Yao N."/>
            <person name="Dean R.A."/>
            <person name="Zhao W."/>
            <person name="Shen M."/>
            <person name="Zhang H."/>
            <person name="Li C."/>
            <person name="Liu L."/>
            <person name="Cao L."/>
            <person name="Xu X."/>
            <person name="Xing Y."/>
            <person name="Hsiang T."/>
            <person name="Zhang Z."/>
            <person name="Xu J.R."/>
            <person name="Peng Y.L."/>
        </authorList>
    </citation>
    <scope>NUCLEOTIDE SEQUENCE [LARGE SCALE GENOMIC DNA]</scope>
    <source>
        <strain evidence="5">P131</strain>
    </source>
</reference>
<gene>
    <name evidence="5" type="ORF">OOW_P131scaffold00095g30</name>
</gene>
<feature type="compositionally biased region" description="Basic residues" evidence="1">
    <location>
        <begin position="893"/>
        <end position="904"/>
    </location>
</feature>
<dbReference type="GO" id="GO:0051016">
    <property type="term" value="P:barbed-end actin filament capping"/>
    <property type="evidence" value="ECO:0007669"/>
    <property type="project" value="TreeGrafter"/>
</dbReference>
<dbReference type="InterPro" id="IPR007122">
    <property type="entry name" value="Villin/Gelsolin"/>
</dbReference>
<feature type="compositionally biased region" description="Basic and acidic residues" evidence="1">
    <location>
        <begin position="10"/>
        <end position="28"/>
    </location>
</feature>
<feature type="compositionally biased region" description="Polar residues" evidence="1">
    <location>
        <begin position="922"/>
        <end position="939"/>
    </location>
</feature>
<evidence type="ECO:0000256" key="1">
    <source>
        <dbReference type="SAM" id="MobiDB-lite"/>
    </source>
</evidence>
<accession>L7JQA5</accession>
<feature type="compositionally biased region" description="Polar residues" evidence="1">
    <location>
        <begin position="412"/>
        <end position="434"/>
    </location>
</feature>
<dbReference type="GO" id="GO:0005546">
    <property type="term" value="F:phosphatidylinositol-4,5-bisphosphate binding"/>
    <property type="evidence" value="ECO:0007669"/>
    <property type="project" value="TreeGrafter"/>
</dbReference>
<sequence length="1777" mass="191762">MSDEVSSFLRDVEQLKGRRTEEDEARSRELEEKILQERRERQARREELPTHLPTSIRLYAKCHERAVSLSFPLVPCTLAHVSYPLVHPHVLNSLGRRPVQVQVLSTNELGGPNVDHCLLSMFCPTERARSISPQKSSPANTPPPSSHRNHKSSQASLDGMSLEKPPNFRVPDTANASNEDRMGSPEYHQSTSPTKENNSPSDIDSKSASMMSPTDATSPTRTLSWQRRPPSRGADRPKSRPLSVFAAENAVARSSAEQPDSTPSRDQIAQSLASKDPAWFRQTADRGQSSPAYRRSQVEDDSEITDMSAFKVEMPGMSSQSSQASADQKPQSTSTHARTGSALSLGPLQRLDPPGADASRDGDSPTHDRSSVASPTLGGRRSPTRPLSPTKGMGGFVQSAMMKRTDSVKRWSVSSPTGLQRADTVTSHRNSVSDLNRGGPPQSNSRPASFYQSVSRPSSRPSSRPTSSHANDAASPPEASASGSGEGPPESIEEKNTDKDAEDKTTPPTSPSKTMDPRRWSPSKNSSWLEAALNKPDSPKPKPAPPTSSQPAWMVELNKAKAQKANNPDAEIARTSSVKHEVRVGGLMRAPPMGTGVKPTPLPGKLHSQSISVGGGERSPVPSLRNRFSNPAFTSEDGGQAQGAEAAERRVGSPAFGKLKPETPPKKDFRGTLKSFQPPPSASLGGDGNELKSVFGSLRKTKTQNYVAPDTFKDNILRGKDALNVTGGPKPSVRKDEFKDAILQKKAEFQKAKEEGRGVTRASGDPQDQPIPEGLAKALEQRGRPGTLAATKKEAAPFEPSPETTPSNAKPERISSVPTSDQEPVSVTAKPHGNTVPKVTGGRLADRFNPGLANLLARGPPGAGDPNKSSDSSSAAVLSEEPSAPGPQLTHMTKGRARGPRRKAPTSVARPVQAQPSEPHKPSQSQPKPEPARTSQDEGNVSHVGNPAVRSPTIVQETQKSRPISGSCQAGPTDVVSLVDSSIHAVATAQLPAPVGSVISLVDSTRPRSPTRKIHEQVAALAARSKQSEADAPVSQPSSPKKLDVKRMSKFFDEPTEGEAQRPLSPQKTGGAPRPLSPQKTGGRQFPEVEAPRALSPQKTGGRQFPETDAPRALSPQKTGGRQFPEGEAPRPLSPQKTGGAPRPLSPQKTGGRQLPEIQAPRALSPQKTGGRTFPEIEAPRALSPQKTGGSRFQEGEPPRALSPQKTGGNRFQESEPPRALSPQKTVGGRFAEAETPRPLSVHKTGPWQQPVAEMPRPLSPQKTGGRMISDQAAVRPLSPQKTGGRRLPEAPVSPSKDAQARKPNSPFEGASATNENPVIENIPPSAPELQRSGMHSRSWSQNKIRPLPLQPREGPSSPQPTSPVRSPTKYASEIATELNEFFGRSRPKRDYSVDAAELLMHRPPEPAKVKTQSVQLFRIDSDGKKQAVPAHQERMLFEREMYLCGHTFLDGSGRKTSEVYFWAGDQVPPSAIEDAQLFVGRETRALGGKLIGFPQGKETPEFLQALGGIVIVRRGSSNKYDSLAPSMLCGRRFQGQVTFDEVDFSPHSLCSGFPYLITQNGKCFLWKGKGSDVDELSCARLIGMDLALMGELVEVDDGNEPPEFWNIFDGQMRAGSADHWRLKPNYQKYCGRLFRSDAGDQQQIAEISPFSQVDLDPAGIYIIDCFFEMYIVVGYGAQPQYASFRNALDFAQEYAILASSMEDRPFVPISTVVLEGIPRDLKSVFRKWRDAASPTKMNAGSSGSSNGNTPLGSPGLQRGRSLRIVPLNQALLALAE</sequence>
<feature type="compositionally biased region" description="Basic and acidic residues" evidence="1">
    <location>
        <begin position="659"/>
        <end position="671"/>
    </location>
</feature>
<feature type="compositionally biased region" description="Polar residues" evidence="1">
    <location>
        <begin position="255"/>
        <end position="273"/>
    </location>
</feature>
<dbReference type="Gene3D" id="3.40.20.10">
    <property type="entry name" value="Severin"/>
    <property type="match status" value="3"/>
</dbReference>
<organism>
    <name type="scientific">Pyricularia oryzae (strain P131)</name>
    <name type="common">Rice blast fungus</name>
    <name type="synonym">Magnaporthe oryzae</name>
    <dbReference type="NCBI Taxonomy" id="1143193"/>
    <lineage>
        <taxon>Eukaryota</taxon>
        <taxon>Fungi</taxon>
        <taxon>Dikarya</taxon>
        <taxon>Ascomycota</taxon>
        <taxon>Pezizomycotina</taxon>
        <taxon>Sordariomycetes</taxon>
        <taxon>Sordariomycetidae</taxon>
        <taxon>Magnaporthales</taxon>
        <taxon>Pyriculariaceae</taxon>
        <taxon>Pyricularia</taxon>
    </lineage>
</organism>
<feature type="compositionally biased region" description="Polar residues" evidence="1">
    <location>
        <begin position="328"/>
        <end position="342"/>
    </location>
</feature>
<dbReference type="InterPro" id="IPR057226">
    <property type="entry name" value="DUF7904"/>
</dbReference>
<dbReference type="Pfam" id="PF00626">
    <property type="entry name" value="Gelsolin"/>
    <property type="match status" value="1"/>
</dbReference>
<dbReference type="EMBL" id="JH794206">
    <property type="protein sequence ID" value="ELQ70004.1"/>
    <property type="molecule type" value="Genomic_DNA"/>
</dbReference>
<dbReference type="GO" id="GO:0051015">
    <property type="term" value="F:actin filament binding"/>
    <property type="evidence" value="ECO:0007669"/>
    <property type="project" value="InterPro"/>
</dbReference>
<feature type="compositionally biased region" description="Basic and acidic residues" evidence="1">
    <location>
        <begin position="747"/>
        <end position="758"/>
    </location>
</feature>
<dbReference type="PANTHER" id="PTHR11977:SF133">
    <property type="entry name" value="DUF4045 DOMAIN-CONTAINING PROTEIN"/>
    <property type="match status" value="1"/>
</dbReference>
<evidence type="ECO:0000259" key="4">
    <source>
        <dbReference type="Pfam" id="PF25480"/>
    </source>
</evidence>
<feature type="compositionally biased region" description="Basic and acidic residues" evidence="1">
    <location>
        <begin position="492"/>
        <end position="505"/>
    </location>
</feature>
<feature type="compositionally biased region" description="Polar residues" evidence="1">
    <location>
        <begin position="187"/>
        <end position="225"/>
    </location>
</feature>
<dbReference type="GO" id="GO:0005737">
    <property type="term" value="C:cytoplasm"/>
    <property type="evidence" value="ECO:0007669"/>
    <property type="project" value="TreeGrafter"/>
</dbReference>
<feature type="region of interest" description="Disordered" evidence="1">
    <location>
        <begin position="747"/>
        <end position="970"/>
    </location>
</feature>
<evidence type="ECO:0000259" key="3">
    <source>
        <dbReference type="Pfam" id="PF13254"/>
    </source>
</evidence>
<feature type="compositionally biased region" description="Polar residues" evidence="1">
    <location>
        <begin position="441"/>
        <end position="452"/>
    </location>
</feature>
<dbReference type="GO" id="GO:0008154">
    <property type="term" value="P:actin polymerization or depolymerization"/>
    <property type="evidence" value="ECO:0007669"/>
    <property type="project" value="TreeGrafter"/>
</dbReference>
<feature type="compositionally biased region" description="Low complexity" evidence="1">
    <location>
        <begin position="1741"/>
        <end position="1756"/>
    </location>
</feature>
<dbReference type="Pfam" id="PF25480">
    <property type="entry name" value="DUF7904"/>
    <property type="match status" value="1"/>
</dbReference>
<feature type="domain" description="DUF7904" evidence="4">
    <location>
        <begin position="1416"/>
        <end position="1515"/>
    </location>
</feature>
<evidence type="ECO:0000313" key="5">
    <source>
        <dbReference type="EMBL" id="ELQ70004.1"/>
    </source>
</evidence>
<name>L7JQA5_PYRO1</name>
<feature type="region of interest" description="Disordered" evidence="1">
    <location>
        <begin position="128"/>
        <end position="689"/>
    </location>
</feature>
<protein>
    <recommendedName>
        <fullName evidence="6">Gelsolin repeat protein</fullName>
    </recommendedName>
</protein>
<evidence type="ECO:0000259" key="2">
    <source>
        <dbReference type="Pfam" id="PF00626"/>
    </source>
</evidence>
<dbReference type="InterPro" id="IPR007123">
    <property type="entry name" value="Gelsolin-like_dom"/>
</dbReference>
<dbReference type="InterPro" id="IPR025118">
    <property type="entry name" value="DUF4045"/>
</dbReference>
<proteinExistence type="predicted"/>
<feature type="compositionally biased region" description="Low complexity" evidence="1">
    <location>
        <begin position="453"/>
        <end position="490"/>
    </location>
</feature>
<dbReference type="PANTHER" id="PTHR11977">
    <property type="entry name" value="VILLIN"/>
    <property type="match status" value="1"/>
</dbReference>
<dbReference type="SUPFAM" id="SSF55753">
    <property type="entry name" value="Actin depolymerizing proteins"/>
    <property type="match status" value="3"/>
</dbReference>
<feature type="domain" description="DUF4045" evidence="3">
    <location>
        <begin position="2"/>
        <end position="749"/>
    </location>
</feature>
<dbReference type="GO" id="GO:0051014">
    <property type="term" value="P:actin filament severing"/>
    <property type="evidence" value="ECO:0007669"/>
    <property type="project" value="TreeGrafter"/>
</dbReference>
<feature type="compositionally biased region" description="Polar residues" evidence="1">
    <location>
        <begin position="953"/>
        <end position="970"/>
    </location>
</feature>
<dbReference type="InterPro" id="IPR029006">
    <property type="entry name" value="ADF-H/Gelsolin-like_dom_sf"/>
</dbReference>
<feature type="compositionally biased region" description="Polar residues" evidence="1">
    <location>
        <begin position="816"/>
        <end position="825"/>
    </location>
</feature>
<feature type="compositionally biased region" description="Polar residues" evidence="1">
    <location>
        <begin position="1334"/>
        <end position="1344"/>
    </location>
</feature>
<feature type="compositionally biased region" description="Basic and acidic residues" evidence="1">
    <location>
        <begin position="358"/>
        <end position="370"/>
    </location>
</feature>
<feature type="domain" description="Gelsolin-like" evidence="2">
    <location>
        <begin position="1646"/>
        <end position="1706"/>
    </location>
</feature>
<feature type="compositionally biased region" description="Basic and acidic residues" evidence="1">
    <location>
        <begin position="1041"/>
        <end position="1053"/>
    </location>
</feature>
<evidence type="ECO:0008006" key="6">
    <source>
        <dbReference type="Google" id="ProtNLM"/>
    </source>
</evidence>
<dbReference type="Pfam" id="PF13254">
    <property type="entry name" value="DUF4045"/>
    <property type="match status" value="1"/>
</dbReference>
<dbReference type="SMART" id="SM00262">
    <property type="entry name" value="GEL"/>
    <property type="match status" value="3"/>
</dbReference>
<dbReference type="GO" id="GO:0015629">
    <property type="term" value="C:actin cytoskeleton"/>
    <property type="evidence" value="ECO:0007669"/>
    <property type="project" value="TreeGrafter"/>
</dbReference>